<organism evidence="2 3">
    <name type="scientific">Triplophysa rosa</name>
    <name type="common">Cave loach</name>
    <dbReference type="NCBI Taxonomy" id="992332"/>
    <lineage>
        <taxon>Eukaryota</taxon>
        <taxon>Metazoa</taxon>
        <taxon>Chordata</taxon>
        <taxon>Craniata</taxon>
        <taxon>Vertebrata</taxon>
        <taxon>Euteleostomi</taxon>
        <taxon>Actinopterygii</taxon>
        <taxon>Neopterygii</taxon>
        <taxon>Teleostei</taxon>
        <taxon>Ostariophysi</taxon>
        <taxon>Cypriniformes</taxon>
        <taxon>Nemacheilidae</taxon>
        <taxon>Triplophysa</taxon>
    </lineage>
</organism>
<name>A0A9W8C8H2_TRIRA</name>
<feature type="region of interest" description="Disordered" evidence="1">
    <location>
        <begin position="1"/>
        <end position="26"/>
    </location>
</feature>
<feature type="region of interest" description="Disordered" evidence="1">
    <location>
        <begin position="40"/>
        <end position="62"/>
    </location>
</feature>
<sequence length="118" mass="13886">MDEEKRSGTRETMRGGREEERKREREMTCIGSEIRVQNDHISLKKGREGKGREENSEPVPNHSRWLPLNQWMRLGFRVQSCEELVFRREAFLSQQCLWLGFKVRWKSGEISGHGGLLV</sequence>
<feature type="compositionally biased region" description="Basic and acidic residues" evidence="1">
    <location>
        <begin position="40"/>
        <end position="55"/>
    </location>
</feature>
<protein>
    <submittedName>
        <fullName evidence="2">Uncharacterized protein</fullName>
    </submittedName>
</protein>
<dbReference type="AlphaFoldDB" id="A0A9W8C8H2"/>
<dbReference type="EMBL" id="JAFHDT010000004">
    <property type="protein sequence ID" value="KAI7810582.1"/>
    <property type="molecule type" value="Genomic_DNA"/>
</dbReference>
<evidence type="ECO:0000313" key="3">
    <source>
        <dbReference type="Proteomes" id="UP001059041"/>
    </source>
</evidence>
<comment type="caution">
    <text evidence="2">The sequence shown here is derived from an EMBL/GenBank/DDBJ whole genome shotgun (WGS) entry which is preliminary data.</text>
</comment>
<evidence type="ECO:0000256" key="1">
    <source>
        <dbReference type="SAM" id="MobiDB-lite"/>
    </source>
</evidence>
<reference evidence="2" key="1">
    <citation type="submission" date="2021-02" db="EMBL/GenBank/DDBJ databases">
        <title>Comparative genomics reveals that relaxation of natural selection precedes convergent phenotypic evolution of cavefish.</title>
        <authorList>
            <person name="Peng Z."/>
        </authorList>
    </citation>
    <scope>NUCLEOTIDE SEQUENCE</scope>
    <source>
        <tissue evidence="2">Muscle</tissue>
    </source>
</reference>
<dbReference type="Proteomes" id="UP001059041">
    <property type="component" value="Linkage Group LG4"/>
</dbReference>
<gene>
    <name evidence="2" type="ORF">IRJ41_003887</name>
</gene>
<accession>A0A9W8C8H2</accession>
<proteinExistence type="predicted"/>
<keyword evidence="3" id="KW-1185">Reference proteome</keyword>
<evidence type="ECO:0000313" key="2">
    <source>
        <dbReference type="EMBL" id="KAI7810582.1"/>
    </source>
</evidence>